<name>Q2KEP2_PYRO7</name>
<proteinExistence type="predicted"/>
<protein>
    <submittedName>
        <fullName evidence="1">Uncharacterized protein</fullName>
    </submittedName>
</protein>
<accession>Q2KEP2</accession>
<dbReference type="AlphaFoldDB" id="Q2KEP2"/>
<sequence length="58" mass="6581">MEASLAKLNAQRLCHKASTPQSKGYPTIVQCWLQMSQILWGLLKVKEYKIACRTSATR</sequence>
<evidence type="ECO:0000313" key="1">
    <source>
        <dbReference type="EMBL" id="EAQ71587.1"/>
    </source>
</evidence>
<dbReference type="EMBL" id="CM000230">
    <property type="protein sequence ID" value="EAQ71587.1"/>
    <property type="molecule type" value="Genomic_DNA"/>
</dbReference>
<organism evidence="1">
    <name type="scientific">Pyricularia oryzae (strain 70-15 / ATCC MYA-4617 / FGSC 8958)</name>
    <name type="common">Rice blast fungus</name>
    <name type="synonym">Magnaporthe oryzae</name>
    <dbReference type="NCBI Taxonomy" id="242507"/>
    <lineage>
        <taxon>Eukaryota</taxon>
        <taxon>Fungi</taxon>
        <taxon>Dikarya</taxon>
        <taxon>Ascomycota</taxon>
        <taxon>Pezizomycotina</taxon>
        <taxon>Sordariomycetes</taxon>
        <taxon>Sordariomycetidae</taxon>
        <taxon>Magnaporthales</taxon>
        <taxon>Pyriculariaceae</taxon>
        <taxon>Pyricularia</taxon>
    </lineage>
</organism>
<gene>
    <name evidence="1" type="ORF">MGCH7_ch7g994</name>
</gene>
<reference evidence="1" key="1">
    <citation type="submission" date="2005-01" db="EMBL/GenBank/DDBJ databases">
        <title>The sequence of Magnaporthe grisea chromosome 7.</title>
        <authorList>
            <person name="Thon M.R."/>
            <person name="Pan H."/>
            <person name="Diener A."/>
            <person name="Papalas J."/>
            <person name="Taro A."/>
            <person name="Mitchell T."/>
            <person name="Dean R.A."/>
        </authorList>
    </citation>
    <scope>NUCLEOTIDE SEQUENCE</scope>
    <source>
        <strain evidence="1">70-15</strain>
    </source>
</reference>